<dbReference type="HAMAP" id="MF_01629">
    <property type="entry name" value="PdxH"/>
    <property type="match status" value="1"/>
</dbReference>
<dbReference type="InterPro" id="IPR000659">
    <property type="entry name" value="Pyridox_Oxase"/>
</dbReference>
<dbReference type="GO" id="GO:0010181">
    <property type="term" value="F:FMN binding"/>
    <property type="evidence" value="ECO:0007669"/>
    <property type="project" value="InterPro"/>
</dbReference>
<dbReference type="InterPro" id="IPR019576">
    <property type="entry name" value="Pyridoxamine_oxidase_dimer_C"/>
</dbReference>
<evidence type="ECO:0000256" key="6">
    <source>
        <dbReference type="ARBA" id="ARBA00022643"/>
    </source>
</evidence>
<name>A0A0P1BPL1_9BASI</name>
<dbReference type="GO" id="GO:0008615">
    <property type="term" value="P:pyridoxine biosynthetic process"/>
    <property type="evidence" value="ECO:0007669"/>
    <property type="project" value="InterPro"/>
</dbReference>
<dbReference type="Pfam" id="PF01243">
    <property type="entry name" value="PNPOx_N"/>
    <property type="match status" value="1"/>
</dbReference>
<protein>
    <recommendedName>
        <fullName evidence="4">pyridoxal 5'-phosphate synthase</fullName>
        <ecNumber evidence="4">1.4.3.5</ecNumber>
    </recommendedName>
</protein>
<dbReference type="EMBL" id="CCYA01000276">
    <property type="protein sequence ID" value="CEH18814.1"/>
    <property type="molecule type" value="Genomic_DNA"/>
</dbReference>
<reference evidence="11 12" key="1">
    <citation type="submission" date="2014-09" db="EMBL/GenBank/DDBJ databases">
        <authorList>
            <person name="Magalhaes I.L.F."/>
            <person name="Oliveira U."/>
            <person name="Santos F.R."/>
            <person name="Vidigal T.H.D.A."/>
            <person name="Brescovit A.D."/>
            <person name="Santos A.J."/>
        </authorList>
    </citation>
    <scope>NUCLEOTIDE SEQUENCE [LARGE SCALE GENOMIC DNA]</scope>
</reference>
<evidence type="ECO:0000256" key="7">
    <source>
        <dbReference type="ARBA" id="ARBA00023002"/>
    </source>
</evidence>
<evidence type="ECO:0000256" key="3">
    <source>
        <dbReference type="ARBA" id="ARBA00005037"/>
    </source>
</evidence>
<keyword evidence="5" id="KW-0285">Flavoprotein</keyword>
<dbReference type="UniPathway" id="UPA01068">
    <property type="reaction ID" value="UER00304"/>
</dbReference>
<feature type="region of interest" description="Disordered" evidence="8">
    <location>
        <begin position="1"/>
        <end position="34"/>
    </location>
</feature>
<dbReference type="OrthoDB" id="303614at2759"/>
<dbReference type="InterPro" id="IPR019740">
    <property type="entry name" value="Pyridox_Oxase_CS"/>
</dbReference>
<dbReference type="Proteomes" id="UP000054845">
    <property type="component" value="Unassembled WGS sequence"/>
</dbReference>
<evidence type="ECO:0000256" key="4">
    <source>
        <dbReference type="ARBA" id="ARBA00012801"/>
    </source>
</evidence>
<dbReference type="AlphaFoldDB" id="A0A0P1BPL1"/>
<evidence type="ECO:0000313" key="11">
    <source>
        <dbReference type="EMBL" id="CEH18814.1"/>
    </source>
</evidence>
<dbReference type="InterPro" id="IPR011576">
    <property type="entry name" value="Pyridox_Oxase_N"/>
</dbReference>
<sequence>MTDFQPPALFSSSEQRAPSGQSSSSAASKDFSSAKPLESITTHDQYHNAGLSKSDLPRSPISLFHAWFEEAKKANILAPETMTLSTASLVQGSQGITHARPSSRVVLLKTLDQRGFIFFTNYSSRKSRELQSNPWCSLTFYYDQPLHRSVRVCGKAEKLGTEESQAYFDTRPLGSRIGAHASPQSQVISGRRELEERVQSVEHRYEVPGAAGLHGAPPPDEGKKIPVPEYWGGWRVIPDEIEFWLGRENRLHDRFRYTRSLELSKDAADDTVQ</sequence>
<accession>A0A0P1BPL1</accession>
<keyword evidence="12" id="KW-1185">Reference proteome</keyword>
<dbReference type="SUPFAM" id="SSF50475">
    <property type="entry name" value="FMN-binding split barrel"/>
    <property type="match status" value="1"/>
</dbReference>
<feature type="compositionally biased region" description="Low complexity" evidence="8">
    <location>
        <begin position="11"/>
        <end position="34"/>
    </location>
</feature>
<evidence type="ECO:0000256" key="2">
    <source>
        <dbReference type="ARBA" id="ARBA00004738"/>
    </source>
</evidence>
<proteinExistence type="inferred from homology"/>
<dbReference type="NCBIfam" id="TIGR00558">
    <property type="entry name" value="pdxH"/>
    <property type="match status" value="1"/>
</dbReference>
<comment type="pathway">
    <text evidence="2">Cofactor metabolism; pyridoxal 5'-phosphate salvage; pyridoxal 5'-phosphate from pyridoxamine 5'-phosphate: step 1/1.</text>
</comment>
<dbReference type="Pfam" id="PF10590">
    <property type="entry name" value="PNP_phzG_C"/>
    <property type="match status" value="1"/>
</dbReference>
<evidence type="ECO:0000259" key="9">
    <source>
        <dbReference type="Pfam" id="PF01243"/>
    </source>
</evidence>
<comment type="pathway">
    <text evidence="3">Cofactor metabolism; pyridoxal 5'-phosphate salvage; pyridoxal 5'-phosphate from pyridoxine 5'-phosphate: step 1/1.</text>
</comment>
<keyword evidence="7" id="KW-0560">Oxidoreductase</keyword>
<dbReference type="NCBIfam" id="NF004231">
    <property type="entry name" value="PRK05679.1"/>
    <property type="match status" value="1"/>
</dbReference>
<evidence type="ECO:0000256" key="8">
    <source>
        <dbReference type="SAM" id="MobiDB-lite"/>
    </source>
</evidence>
<keyword evidence="6" id="KW-0288">FMN</keyword>
<comment type="cofactor">
    <cofactor evidence="1">
        <name>FMN</name>
        <dbReference type="ChEBI" id="CHEBI:58210"/>
    </cofactor>
</comment>
<feature type="domain" description="Pyridoxamine 5'-phosphate oxidase N-terminal" evidence="9">
    <location>
        <begin position="69"/>
        <end position="203"/>
    </location>
</feature>
<dbReference type="Gene3D" id="2.30.110.10">
    <property type="entry name" value="Electron Transport, Fmn-binding Protein, Chain A"/>
    <property type="match status" value="1"/>
</dbReference>
<evidence type="ECO:0000259" key="10">
    <source>
        <dbReference type="Pfam" id="PF10590"/>
    </source>
</evidence>
<evidence type="ECO:0000313" key="12">
    <source>
        <dbReference type="Proteomes" id="UP000054845"/>
    </source>
</evidence>
<dbReference type="InterPro" id="IPR012349">
    <property type="entry name" value="Split_barrel_FMN-bd"/>
</dbReference>
<dbReference type="EC" id="1.4.3.5" evidence="4"/>
<dbReference type="GO" id="GO:0004733">
    <property type="term" value="F:pyridoxamine phosphate oxidase activity"/>
    <property type="evidence" value="ECO:0007669"/>
    <property type="project" value="UniProtKB-EC"/>
</dbReference>
<organism evidence="11 12">
    <name type="scientific">Ceraceosorus bombacis</name>
    <dbReference type="NCBI Taxonomy" id="401625"/>
    <lineage>
        <taxon>Eukaryota</taxon>
        <taxon>Fungi</taxon>
        <taxon>Dikarya</taxon>
        <taxon>Basidiomycota</taxon>
        <taxon>Ustilaginomycotina</taxon>
        <taxon>Exobasidiomycetes</taxon>
        <taxon>Ceraceosorales</taxon>
        <taxon>Ceraceosoraceae</taxon>
        <taxon>Ceraceosorus</taxon>
    </lineage>
</organism>
<dbReference type="PROSITE" id="PS01064">
    <property type="entry name" value="PYRIDOX_OXIDASE"/>
    <property type="match status" value="1"/>
</dbReference>
<feature type="domain" description="Pyridoxine 5'-phosphate oxidase dimerisation C-terminal" evidence="10">
    <location>
        <begin position="231"/>
        <end position="260"/>
    </location>
</feature>
<dbReference type="STRING" id="401625.A0A0P1BPL1"/>
<evidence type="ECO:0000256" key="5">
    <source>
        <dbReference type="ARBA" id="ARBA00022630"/>
    </source>
</evidence>
<evidence type="ECO:0000256" key="1">
    <source>
        <dbReference type="ARBA" id="ARBA00001917"/>
    </source>
</evidence>
<dbReference type="PANTHER" id="PTHR10851">
    <property type="entry name" value="PYRIDOXINE-5-PHOSPHATE OXIDASE"/>
    <property type="match status" value="1"/>
</dbReference>
<dbReference type="PANTHER" id="PTHR10851:SF0">
    <property type="entry name" value="PYRIDOXINE-5'-PHOSPHATE OXIDASE"/>
    <property type="match status" value="1"/>
</dbReference>